<dbReference type="PANTHER" id="PTHR43821:SF1">
    <property type="entry name" value="NAD(P)H NITROREDUCTASE YDJA-RELATED"/>
    <property type="match status" value="1"/>
</dbReference>
<feature type="binding site" evidence="8">
    <location>
        <position position="69"/>
    </location>
    <ligand>
        <name>FMN</name>
        <dbReference type="ChEBI" id="CHEBI:58210"/>
        <note>ligand shared between dimeric partners</note>
    </ligand>
</feature>
<protein>
    <recommendedName>
        <fullName evidence="7">Putative NAD(P)H nitroreductase</fullName>
        <ecNumber evidence="7">1.-.-.-</ecNumber>
    </recommendedName>
</protein>
<comment type="similarity">
    <text evidence="1 7">Belongs to the nitroreductase family.</text>
</comment>
<comment type="caution">
    <text evidence="10">The sequence shown here is derived from an EMBL/GenBank/DDBJ whole genome shotgun (WGS) entry which is preliminary data.</text>
</comment>
<dbReference type="PIRSF" id="PIRSF000232">
    <property type="entry name" value="YdjA"/>
    <property type="match status" value="1"/>
</dbReference>
<dbReference type="AlphaFoldDB" id="A0A2W5QLX0"/>
<evidence type="ECO:0000259" key="9">
    <source>
        <dbReference type="Pfam" id="PF00881"/>
    </source>
</evidence>
<evidence type="ECO:0000256" key="1">
    <source>
        <dbReference type="ARBA" id="ARBA00007118"/>
    </source>
</evidence>
<organism evidence="10 11">
    <name type="scientific">Ancylobacter novellus</name>
    <name type="common">Thiobacillus novellus</name>
    <dbReference type="NCBI Taxonomy" id="921"/>
    <lineage>
        <taxon>Bacteria</taxon>
        <taxon>Pseudomonadati</taxon>
        <taxon>Pseudomonadota</taxon>
        <taxon>Alphaproteobacteria</taxon>
        <taxon>Hyphomicrobiales</taxon>
        <taxon>Xanthobacteraceae</taxon>
        <taxon>Ancylobacter</taxon>
    </lineage>
</organism>
<evidence type="ECO:0000256" key="5">
    <source>
        <dbReference type="ARBA" id="ARBA00023002"/>
    </source>
</evidence>
<keyword evidence="6 7" id="KW-0520">NAD</keyword>
<dbReference type="Gene3D" id="3.40.109.10">
    <property type="entry name" value="NADH Oxidase"/>
    <property type="match status" value="1"/>
</dbReference>
<name>A0A2W5QLX0_ANCNO</name>
<reference evidence="10 11" key="1">
    <citation type="submission" date="2017-08" db="EMBL/GenBank/DDBJ databases">
        <title>Infants hospitalized years apart are colonized by the same room-sourced microbial strains.</title>
        <authorList>
            <person name="Brooks B."/>
            <person name="Olm M.R."/>
            <person name="Firek B.A."/>
            <person name="Baker R."/>
            <person name="Thomas B.C."/>
            <person name="Morowitz M.J."/>
            <person name="Banfield J.F."/>
        </authorList>
    </citation>
    <scope>NUCLEOTIDE SEQUENCE [LARGE SCALE GENOMIC DNA]</scope>
    <source>
        <strain evidence="10">S2_005_001_R2_27</strain>
    </source>
</reference>
<dbReference type="SUPFAM" id="SSF55469">
    <property type="entry name" value="FMN-dependent nitroreductase-like"/>
    <property type="match status" value="1"/>
</dbReference>
<accession>A0A2W5QLX0</accession>
<keyword evidence="5 7" id="KW-0560">Oxidoreductase</keyword>
<evidence type="ECO:0000256" key="2">
    <source>
        <dbReference type="ARBA" id="ARBA00022630"/>
    </source>
</evidence>
<dbReference type="Pfam" id="PF00881">
    <property type="entry name" value="Nitroreductase"/>
    <property type="match status" value="1"/>
</dbReference>
<dbReference type="EC" id="1.-.-.-" evidence="7"/>
<evidence type="ECO:0000256" key="6">
    <source>
        <dbReference type="ARBA" id="ARBA00023027"/>
    </source>
</evidence>
<keyword evidence="2 7" id="KW-0285">Flavoprotein</keyword>
<dbReference type="InterPro" id="IPR052530">
    <property type="entry name" value="NAD(P)H_nitroreductase"/>
</dbReference>
<dbReference type="InterPro" id="IPR029479">
    <property type="entry name" value="Nitroreductase"/>
</dbReference>
<keyword evidence="4 7" id="KW-0521">NADP</keyword>
<sequence>MTQNAPNHHAHNSAPEAAETAPLMIPPSAEMLSRLETRRSAPLRGLVEPGPNPEELRRMLSLATRVPDHGRLTPWRFIVVQGEARRTLGARLDALYALQNPDLPASKRDMWTLYLLRAPLTAILVSRPDPSAKVPEWNQVLSAGATGMAFTTAAAALGFSTQWLLKWPGRDPEAAALLGVTTGEKVAGFIHVGRPVRFGEDRPRPALEDVVTYWNPEQAYGEPPTHPNATA</sequence>
<evidence type="ECO:0000256" key="7">
    <source>
        <dbReference type="PIRNR" id="PIRNR000232"/>
    </source>
</evidence>
<evidence type="ECO:0000256" key="4">
    <source>
        <dbReference type="ARBA" id="ARBA00022857"/>
    </source>
</evidence>
<comment type="cofactor">
    <cofactor evidence="8">
        <name>FMN</name>
        <dbReference type="ChEBI" id="CHEBI:58210"/>
    </cofactor>
    <text evidence="8">Binds 1 FMN per subunit.</text>
</comment>
<dbReference type="GO" id="GO:0016491">
    <property type="term" value="F:oxidoreductase activity"/>
    <property type="evidence" value="ECO:0007669"/>
    <property type="project" value="UniProtKB-UniRule"/>
</dbReference>
<feature type="binding site" description="in other chain" evidence="8">
    <location>
        <begin position="38"/>
        <end position="40"/>
    </location>
    <ligand>
        <name>FMN</name>
        <dbReference type="ChEBI" id="CHEBI:58210"/>
        <note>ligand shared between dimeric partners</note>
    </ligand>
</feature>
<evidence type="ECO:0000313" key="10">
    <source>
        <dbReference type="EMBL" id="PZQ79601.1"/>
    </source>
</evidence>
<dbReference type="InterPro" id="IPR000415">
    <property type="entry name" value="Nitroreductase-like"/>
</dbReference>
<feature type="binding site" description="in other chain" evidence="8">
    <location>
        <begin position="163"/>
        <end position="165"/>
    </location>
    <ligand>
        <name>FMN</name>
        <dbReference type="ChEBI" id="CHEBI:58210"/>
        <note>ligand shared between dimeric partners</note>
    </ligand>
</feature>
<dbReference type="Proteomes" id="UP000248887">
    <property type="component" value="Unassembled WGS sequence"/>
</dbReference>
<proteinExistence type="inferred from homology"/>
<dbReference type="InterPro" id="IPR026021">
    <property type="entry name" value="YdjA-like"/>
</dbReference>
<evidence type="ECO:0000256" key="3">
    <source>
        <dbReference type="ARBA" id="ARBA00022643"/>
    </source>
</evidence>
<dbReference type="PANTHER" id="PTHR43821">
    <property type="entry name" value="NAD(P)H NITROREDUCTASE YDJA-RELATED"/>
    <property type="match status" value="1"/>
</dbReference>
<keyword evidence="3 7" id="KW-0288">FMN</keyword>
<dbReference type="CDD" id="cd02135">
    <property type="entry name" value="YdjA-like"/>
    <property type="match status" value="1"/>
</dbReference>
<feature type="domain" description="Nitroreductase" evidence="9">
    <location>
        <begin position="47"/>
        <end position="194"/>
    </location>
</feature>
<dbReference type="EMBL" id="QFQD01000082">
    <property type="protein sequence ID" value="PZQ79601.1"/>
    <property type="molecule type" value="Genomic_DNA"/>
</dbReference>
<evidence type="ECO:0000313" key="11">
    <source>
        <dbReference type="Proteomes" id="UP000248887"/>
    </source>
</evidence>
<feature type="binding site" evidence="8">
    <location>
        <position position="65"/>
    </location>
    <ligand>
        <name>FMN</name>
        <dbReference type="ChEBI" id="CHEBI:58210"/>
        <note>ligand shared between dimeric partners</note>
    </ligand>
</feature>
<gene>
    <name evidence="10" type="ORF">DI549_19660</name>
</gene>
<evidence type="ECO:0000256" key="8">
    <source>
        <dbReference type="PIRSR" id="PIRSR000232-1"/>
    </source>
</evidence>